<accession>A0A5J4QAD5</accession>
<dbReference type="AlphaFoldDB" id="A0A5J4QAD5"/>
<dbReference type="GO" id="GO:0016829">
    <property type="term" value="F:lyase activity"/>
    <property type="evidence" value="ECO:0007669"/>
    <property type="project" value="UniProtKB-KW"/>
</dbReference>
<keyword evidence="4" id="KW-0472">Membrane</keyword>
<evidence type="ECO:0000256" key="3">
    <source>
        <dbReference type="ARBA" id="ARBA00022989"/>
    </source>
</evidence>
<keyword evidence="1" id="KW-1003">Cell membrane</keyword>
<dbReference type="EMBL" id="SNRY01004332">
    <property type="protein sequence ID" value="KAA6318010.1"/>
    <property type="molecule type" value="Genomic_DNA"/>
</dbReference>
<evidence type="ECO:0008006" key="8">
    <source>
        <dbReference type="Google" id="ProtNLM"/>
    </source>
</evidence>
<dbReference type="Pfam" id="PF02618">
    <property type="entry name" value="YceG"/>
    <property type="match status" value="1"/>
</dbReference>
<keyword evidence="3" id="KW-1133">Transmembrane helix</keyword>
<name>A0A5J4QAD5_9ZZZZ</name>
<dbReference type="CDD" id="cd08010">
    <property type="entry name" value="MltG_like"/>
    <property type="match status" value="1"/>
</dbReference>
<evidence type="ECO:0000256" key="5">
    <source>
        <dbReference type="ARBA" id="ARBA00023239"/>
    </source>
</evidence>
<dbReference type="NCBIfam" id="TIGR00247">
    <property type="entry name" value="endolytic transglycosylase MltG"/>
    <property type="match status" value="1"/>
</dbReference>
<dbReference type="PANTHER" id="PTHR30518">
    <property type="entry name" value="ENDOLYTIC MUREIN TRANSGLYCOSYLASE"/>
    <property type="match status" value="1"/>
</dbReference>
<evidence type="ECO:0000256" key="1">
    <source>
        <dbReference type="ARBA" id="ARBA00022475"/>
    </source>
</evidence>
<evidence type="ECO:0000256" key="4">
    <source>
        <dbReference type="ARBA" id="ARBA00023136"/>
    </source>
</evidence>
<reference evidence="7" key="1">
    <citation type="submission" date="2019-03" db="EMBL/GenBank/DDBJ databases">
        <title>Single cell metagenomics reveals metabolic interactions within the superorganism composed of flagellate Streblomastix strix and complex community of Bacteroidetes bacteria on its surface.</title>
        <authorList>
            <person name="Treitli S.C."/>
            <person name="Kolisko M."/>
            <person name="Husnik F."/>
            <person name="Keeling P."/>
            <person name="Hampl V."/>
        </authorList>
    </citation>
    <scope>NUCLEOTIDE SEQUENCE</scope>
    <source>
        <strain evidence="7">STM</strain>
    </source>
</reference>
<dbReference type="GO" id="GO:0071555">
    <property type="term" value="P:cell wall organization"/>
    <property type="evidence" value="ECO:0007669"/>
    <property type="project" value="UniProtKB-KW"/>
</dbReference>
<keyword evidence="5" id="KW-0456">Lyase</keyword>
<evidence type="ECO:0000313" key="7">
    <source>
        <dbReference type="EMBL" id="KAA6318010.1"/>
    </source>
</evidence>
<dbReference type="Gene3D" id="3.30.160.60">
    <property type="entry name" value="Classic Zinc Finger"/>
    <property type="match status" value="1"/>
</dbReference>
<proteinExistence type="inferred from homology"/>
<keyword evidence="2" id="KW-0812">Transmembrane</keyword>
<evidence type="ECO:0000256" key="2">
    <source>
        <dbReference type="ARBA" id="ARBA00022692"/>
    </source>
</evidence>
<gene>
    <name evidence="7" type="ORF">EZS27_031925</name>
</gene>
<evidence type="ECO:0000256" key="6">
    <source>
        <dbReference type="ARBA" id="ARBA00023316"/>
    </source>
</evidence>
<dbReference type="InterPro" id="IPR003770">
    <property type="entry name" value="MLTG-like"/>
</dbReference>
<dbReference type="PANTHER" id="PTHR30518:SF2">
    <property type="entry name" value="ENDOLYTIC MUREIN TRANSGLYCOSYLASE"/>
    <property type="match status" value="1"/>
</dbReference>
<dbReference type="HAMAP" id="MF_02065">
    <property type="entry name" value="MltG"/>
    <property type="match status" value="1"/>
</dbReference>
<organism evidence="7">
    <name type="scientific">termite gut metagenome</name>
    <dbReference type="NCBI Taxonomy" id="433724"/>
    <lineage>
        <taxon>unclassified sequences</taxon>
        <taxon>metagenomes</taxon>
        <taxon>organismal metagenomes</taxon>
    </lineage>
</organism>
<comment type="caution">
    <text evidence="7">The sequence shown here is derived from an EMBL/GenBank/DDBJ whole genome shotgun (WGS) entry which is preliminary data.</text>
</comment>
<protein>
    <recommendedName>
        <fullName evidence="8">Endolytic murein transglycosylase</fullName>
    </recommendedName>
</protein>
<keyword evidence="6" id="KW-0961">Cell wall biogenesis/degradation</keyword>
<sequence>MINNLEKRTGFRHYIGKNKKKLILLLLAIGIALLLGLIKGGQYYYYYLYPQFHPSRTVYFYIDRDDNIDSVYNKISTEGTSTGMKGFRRLAEKHRYAENIHCGRYAIQPNDNARTLFFRLSRGYQTPKNLIIGSVRTREALARNLGKQILADSAEIAKELYDTTLCAKLGFNEETLMCLFIPNTYQVYWTVSPDELLERMKKEYDRFWDEERLAKAKDIGLTVEEISILASIVEEETNNNDERPVVAGLYINRLKRGMLLQADPTVKFALQDFELRRITNRHLATDSPYNTYKHTGLPPGPIRNPSIKSIDSVLNYAKHNYIYMCAKEDFSGTHNFATNLTGHNANARKYQQALNKRKIYR</sequence>